<name>A0A7M1RV64_9CAUD</name>
<organism evidence="1 2">
    <name type="scientific">uncultured phage cr125_1</name>
    <dbReference type="NCBI Taxonomy" id="2772091"/>
    <lineage>
        <taxon>Viruses</taxon>
        <taxon>Duplodnaviria</taxon>
        <taxon>Heunggongvirae</taxon>
        <taxon>Uroviricota</taxon>
        <taxon>Caudoviricetes</taxon>
        <taxon>Crassvirales</taxon>
        <taxon>Suoliviridae</taxon>
        <taxon>Uncouvirinae</taxon>
        <taxon>Aurodevirus</taxon>
        <taxon>Aurodevirus hominis</taxon>
    </lineage>
</organism>
<evidence type="ECO:0000313" key="2">
    <source>
        <dbReference type="Proteomes" id="UP000594004"/>
    </source>
</evidence>
<dbReference type="EMBL" id="MT774407">
    <property type="protein sequence ID" value="QOR57579.1"/>
    <property type="molecule type" value="Genomic_DNA"/>
</dbReference>
<protein>
    <submittedName>
        <fullName evidence="1">Uncharacterized protein</fullName>
    </submittedName>
</protein>
<accession>A0A7M1RV64</accession>
<dbReference type="GeneID" id="65131727"/>
<reference evidence="1 2" key="1">
    <citation type="submission" date="2020-07" db="EMBL/GenBank/DDBJ databases">
        <title>Taxonomic proposal: Crassvirales, a new order of highly abundant and diverse bacterial viruses.</title>
        <authorList>
            <person name="Shkoporov A.N."/>
            <person name="Stockdale S.R."/>
            <person name="Guerin E."/>
            <person name="Ross R.P."/>
            <person name="Hill C."/>
        </authorList>
    </citation>
    <scope>NUCLEOTIDE SEQUENCE [LARGE SCALE GENOMIC DNA]</scope>
</reference>
<dbReference type="RefSeq" id="YP_010113219.1">
    <property type="nucleotide sequence ID" value="NC_055900.1"/>
</dbReference>
<keyword evidence="2" id="KW-1185">Reference proteome</keyword>
<sequence>MRMDKETSLALLQLEKEGAKQGPKIMSDMFDVVEKEIENDRLTYEEFINVFIEVFQQNVPEEADESTVEVREELVNKICQSIIDKYEQRNEE</sequence>
<evidence type="ECO:0000313" key="1">
    <source>
        <dbReference type="EMBL" id="QOR57579.1"/>
    </source>
</evidence>
<proteinExistence type="predicted"/>
<dbReference type="Proteomes" id="UP000594004">
    <property type="component" value="Segment"/>
</dbReference>
<dbReference type="KEGG" id="vg:65131727"/>